<feature type="domain" description="SAF" evidence="3">
    <location>
        <begin position="47"/>
        <end position="110"/>
    </location>
</feature>
<dbReference type="Pfam" id="PF08666">
    <property type="entry name" value="SAF"/>
    <property type="match status" value="1"/>
</dbReference>
<name>A0A1J7C641_9ACTN</name>
<evidence type="ECO:0000256" key="2">
    <source>
        <dbReference type="SAM" id="Phobius"/>
    </source>
</evidence>
<feature type="compositionally biased region" description="Low complexity" evidence="1">
    <location>
        <begin position="157"/>
        <end position="167"/>
    </location>
</feature>
<protein>
    <recommendedName>
        <fullName evidence="3">SAF domain-containing protein</fullName>
    </recommendedName>
</protein>
<keyword evidence="2" id="KW-0812">Transmembrane</keyword>
<sequence>MGAAPTAAPAPAPRRRRRPGVTALGLALVVVGALGGTALVTQAGHRDEVLAVATTVHVGQTISKADLRIAHLPSDPSVKTVPLSQAKTVIGKLAAVDIPAGSLLTPASTTSTNPLTAGKQTIGLQLKPGQLPGEAPAPGTHVLIVASGNTGDGASSGSGSSKASGSAGSIQGVVLRVGAADSNGARVVDVAVDPSDGPKVASEAASGVTLITDAS</sequence>
<dbReference type="STRING" id="1428644.BIV57_13400"/>
<evidence type="ECO:0000259" key="3">
    <source>
        <dbReference type="SMART" id="SM00858"/>
    </source>
</evidence>
<comment type="caution">
    <text evidence="4">The sequence shown here is derived from an EMBL/GenBank/DDBJ whole genome shotgun (WGS) entry which is preliminary data.</text>
</comment>
<dbReference type="AlphaFoldDB" id="A0A1J7C641"/>
<feature type="transmembrane region" description="Helical" evidence="2">
    <location>
        <begin position="21"/>
        <end position="40"/>
    </location>
</feature>
<dbReference type="EMBL" id="MLCF01000067">
    <property type="protein sequence ID" value="OIV37024.1"/>
    <property type="molecule type" value="Genomic_DNA"/>
</dbReference>
<reference evidence="4 5" key="1">
    <citation type="submission" date="2016-10" db="EMBL/GenBank/DDBJ databases">
        <title>Genome sequence of Streptomyces gilvigriseus MUSC 26.</title>
        <authorList>
            <person name="Lee L.-H."/>
            <person name="Ser H.-L."/>
        </authorList>
    </citation>
    <scope>NUCLEOTIDE SEQUENCE [LARGE SCALE GENOMIC DNA]</scope>
    <source>
        <strain evidence="4 5">MUSC 26</strain>
    </source>
</reference>
<keyword evidence="2" id="KW-0472">Membrane</keyword>
<accession>A0A1J7C641</accession>
<keyword evidence="2" id="KW-1133">Transmembrane helix</keyword>
<dbReference type="SMART" id="SM00858">
    <property type="entry name" value="SAF"/>
    <property type="match status" value="1"/>
</dbReference>
<evidence type="ECO:0000313" key="4">
    <source>
        <dbReference type="EMBL" id="OIV37024.1"/>
    </source>
</evidence>
<proteinExistence type="predicted"/>
<evidence type="ECO:0000256" key="1">
    <source>
        <dbReference type="SAM" id="MobiDB-lite"/>
    </source>
</evidence>
<gene>
    <name evidence="4" type="ORF">BIV57_13400</name>
</gene>
<dbReference type="Proteomes" id="UP000243342">
    <property type="component" value="Unassembled WGS sequence"/>
</dbReference>
<feature type="region of interest" description="Disordered" evidence="1">
    <location>
        <begin position="145"/>
        <end position="167"/>
    </location>
</feature>
<organism evidence="4 5">
    <name type="scientific">Mangrovactinospora gilvigrisea</name>
    <dbReference type="NCBI Taxonomy" id="1428644"/>
    <lineage>
        <taxon>Bacteria</taxon>
        <taxon>Bacillati</taxon>
        <taxon>Actinomycetota</taxon>
        <taxon>Actinomycetes</taxon>
        <taxon>Kitasatosporales</taxon>
        <taxon>Streptomycetaceae</taxon>
        <taxon>Mangrovactinospora</taxon>
    </lineage>
</organism>
<dbReference type="InterPro" id="IPR013974">
    <property type="entry name" value="SAF"/>
</dbReference>
<evidence type="ECO:0000313" key="5">
    <source>
        <dbReference type="Proteomes" id="UP000243342"/>
    </source>
</evidence>
<keyword evidence="5" id="KW-1185">Reference proteome</keyword>
<dbReference type="CDD" id="cd11614">
    <property type="entry name" value="SAF_CpaB_FlgA_like"/>
    <property type="match status" value="1"/>
</dbReference>